<feature type="non-terminal residue" evidence="1">
    <location>
        <position position="263"/>
    </location>
</feature>
<gene>
    <name evidence="1" type="ORF">P154DRAFT_612079</name>
</gene>
<evidence type="ECO:0000313" key="2">
    <source>
        <dbReference type="Proteomes" id="UP000799779"/>
    </source>
</evidence>
<evidence type="ECO:0008006" key="3">
    <source>
        <dbReference type="Google" id="ProtNLM"/>
    </source>
</evidence>
<dbReference type="EMBL" id="ML977645">
    <property type="protein sequence ID" value="KAF1995137.1"/>
    <property type="molecule type" value="Genomic_DNA"/>
</dbReference>
<proteinExistence type="predicted"/>
<dbReference type="PANTHER" id="PTHR24148">
    <property type="entry name" value="ANKYRIN REPEAT DOMAIN-CONTAINING PROTEIN 39 HOMOLOG-RELATED"/>
    <property type="match status" value="1"/>
</dbReference>
<dbReference type="Proteomes" id="UP000799779">
    <property type="component" value="Unassembled WGS sequence"/>
</dbReference>
<name>A0A6A5W1S0_9PLEO</name>
<reference evidence="1" key="1">
    <citation type="journal article" date="2020" name="Stud. Mycol.">
        <title>101 Dothideomycetes genomes: a test case for predicting lifestyles and emergence of pathogens.</title>
        <authorList>
            <person name="Haridas S."/>
            <person name="Albert R."/>
            <person name="Binder M."/>
            <person name="Bloem J."/>
            <person name="Labutti K."/>
            <person name="Salamov A."/>
            <person name="Andreopoulos B."/>
            <person name="Baker S."/>
            <person name="Barry K."/>
            <person name="Bills G."/>
            <person name="Bluhm B."/>
            <person name="Cannon C."/>
            <person name="Castanera R."/>
            <person name="Culley D."/>
            <person name="Daum C."/>
            <person name="Ezra D."/>
            <person name="Gonzalez J."/>
            <person name="Henrissat B."/>
            <person name="Kuo A."/>
            <person name="Liang C."/>
            <person name="Lipzen A."/>
            <person name="Lutzoni F."/>
            <person name="Magnuson J."/>
            <person name="Mondo S."/>
            <person name="Nolan M."/>
            <person name="Ohm R."/>
            <person name="Pangilinan J."/>
            <person name="Park H.-J."/>
            <person name="Ramirez L."/>
            <person name="Alfaro M."/>
            <person name="Sun H."/>
            <person name="Tritt A."/>
            <person name="Yoshinaga Y."/>
            <person name="Zwiers L.-H."/>
            <person name="Turgeon B."/>
            <person name="Goodwin S."/>
            <person name="Spatafora J."/>
            <person name="Crous P."/>
            <person name="Grigoriev I."/>
        </authorList>
    </citation>
    <scope>NUCLEOTIDE SEQUENCE</scope>
    <source>
        <strain evidence="1">CBS 123094</strain>
    </source>
</reference>
<keyword evidence="2" id="KW-1185">Reference proteome</keyword>
<dbReference type="OrthoDB" id="3742224at2759"/>
<organism evidence="1 2">
    <name type="scientific">Amniculicola lignicola CBS 123094</name>
    <dbReference type="NCBI Taxonomy" id="1392246"/>
    <lineage>
        <taxon>Eukaryota</taxon>
        <taxon>Fungi</taxon>
        <taxon>Dikarya</taxon>
        <taxon>Ascomycota</taxon>
        <taxon>Pezizomycotina</taxon>
        <taxon>Dothideomycetes</taxon>
        <taxon>Pleosporomycetidae</taxon>
        <taxon>Pleosporales</taxon>
        <taxon>Amniculicolaceae</taxon>
        <taxon>Amniculicola</taxon>
    </lineage>
</organism>
<dbReference type="PANTHER" id="PTHR24148:SF64">
    <property type="entry name" value="HETEROKARYON INCOMPATIBILITY DOMAIN-CONTAINING PROTEIN"/>
    <property type="match status" value="1"/>
</dbReference>
<evidence type="ECO:0000313" key="1">
    <source>
        <dbReference type="EMBL" id="KAF1995137.1"/>
    </source>
</evidence>
<accession>A0A6A5W1S0</accession>
<protein>
    <recommendedName>
        <fullName evidence="3">Heterokaryon incompatibility domain-containing protein</fullName>
    </recommendedName>
</protein>
<dbReference type="InterPro" id="IPR052895">
    <property type="entry name" value="HetReg/Transcr_Mod"/>
</dbReference>
<dbReference type="AlphaFoldDB" id="A0A6A5W1S0"/>
<sequence length="263" mass="29611">MREIRLGKLQWQQAVVKDLPHLGQDFFFNPHRTFLEVPSSQWFTRVWVLQEVALARQAVLSSQTTTIPVSSLASALHLYDVWVDWNPKELVNEQARRNYGYCYMTEEKLNHVRKQLAYQEPPTVSLWKLFSATTAPKSPWPPHTTGTPFTPPTLLASLIMIFVMPSPGIRLEATNPLDRIYGLLDITRDASALGILPDYNKSVEALFTQVASNVLKTGNLEILLYCRGRSLPGLPTWVPGWTAEIQAPWSANGISRADGCHTA</sequence>